<feature type="domain" description="Novel STAND NTPase 1" evidence="1">
    <location>
        <begin position="7"/>
        <end position="143"/>
    </location>
</feature>
<accession>A0A5P2BQR9</accession>
<protein>
    <submittedName>
        <fullName evidence="2">Regulator</fullName>
    </submittedName>
</protein>
<name>A0A5P2BQR9_STRVZ</name>
<dbReference type="InterPro" id="IPR027417">
    <property type="entry name" value="P-loop_NTPase"/>
</dbReference>
<evidence type="ECO:0000313" key="3">
    <source>
        <dbReference type="Proteomes" id="UP000322927"/>
    </source>
</evidence>
<organism evidence="2 3">
    <name type="scientific">Streptomyces venezuelae</name>
    <dbReference type="NCBI Taxonomy" id="54571"/>
    <lineage>
        <taxon>Bacteria</taxon>
        <taxon>Bacillati</taxon>
        <taxon>Actinomycetota</taxon>
        <taxon>Actinomycetes</taxon>
        <taxon>Kitasatosporales</taxon>
        <taxon>Streptomycetaceae</taxon>
        <taxon>Streptomyces</taxon>
    </lineage>
</organism>
<dbReference type="AlphaFoldDB" id="A0A5P2BQR9"/>
<dbReference type="InterPro" id="IPR011990">
    <property type="entry name" value="TPR-like_helical_dom_sf"/>
</dbReference>
<dbReference type="Pfam" id="PF20703">
    <property type="entry name" value="nSTAND1"/>
    <property type="match status" value="1"/>
</dbReference>
<dbReference type="PANTHER" id="PTHR47691">
    <property type="entry name" value="REGULATOR-RELATED"/>
    <property type="match status" value="1"/>
</dbReference>
<dbReference type="PRINTS" id="PR00364">
    <property type="entry name" value="DISEASERSIST"/>
</dbReference>
<dbReference type="SUPFAM" id="SSF52540">
    <property type="entry name" value="P-loop containing nucleoside triphosphate hydrolases"/>
    <property type="match status" value="1"/>
</dbReference>
<dbReference type="OrthoDB" id="499349at2"/>
<dbReference type="RefSeq" id="WP_150214221.1">
    <property type="nucleotide sequence ID" value="NZ_CP029192.1"/>
</dbReference>
<dbReference type="Proteomes" id="UP000322927">
    <property type="component" value="Chromosome"/>
</dbReference>
<gene>
    <name evidence="2" type="ORF">DEJ48_03070</name>
</gene>
<dbReference type="Gene3D" id="3.40.50.300">
    <property type="entry name" value="P-loop containing nucleotide triphosphate hydrolases"/>
    <property type="match status" value="1"/>
</dbReference>
<reference evidence="2 3" key="1">
    <citation type="submission" date="2018-05" db="EMBL/GenBank/DDBJ databases">
        <title>Streptomyces venezuelae.</title>
        <authorList>
            <person name="Kim W."/>
            <person name="Lee N."/>
            <person name="Cho B.-K."/>
        </authorList>
    </citation>
    <scope>NUCLEOTIDE SEQUENCE [LARGE SCALE GENOMIC DNA]</scope>
    <source>
        <strain evidence="2 3">ATCC 14584</strain>
    </source>
</reference>
<dbReference type="SUPFAM" id="SSF48452">
    <property type="entry name" value="TPR-like"/>
    <property type="match status" value="1"/>
</dbReference>
<evidence type="ECO:0000313" key="2">
    <source>
        <dbReference type="EMBL" id="QES32517.1"/>
    </source>
</evidence>
<dbReference type="Gene3D" id="1.25.40.10">
    <property type="entry name" value="Tetratricopeptide repeat domain"/>
    <property type="match status" value="1"/>
</dbReference>
<sequence length="684" mass="73059">MWGQAPEYRDLFVGRTREQDELVSALPSHRLISITGAAGVGKTRLVAHTLHSRLPETASVGRVGWADLGALTDARGLLGAVAQAVGFADHTSRPPLDALSCWLADREVLLVLDSCEHLVAACRELTADLLTTCPGLTVVTTSRQRLGSAGEAVIDIGPLPHGRGDSDAFTLLIERALAVAPALSVRHPRQDEDLTSICTLLEGMPLALELAAGQLMHRPVEELSATLRRQHEGLTAAWPRWPRRHRSLRTAIGWSHELCAPLERLLWARLSVFRGTFDEDAARAVCSGGPLSAGAVPSALAGLVAKSVVRQETDGRLRLPASVREYGWMWLGELHQRRPLQDRHAEHFLTLARSADAGWPGAGQAGWYQRIGSAHADLRAALDHLMAVDTDRAAELAGLVGFFWSCCGHLREARSYLEQLLPLCRTHSRARARAQWALGFAVALQGEHSRAAALGRRCARDARFSGTAEEQLAAAYLLGITHLLSGEAHEAYTVAQAALQQACDPPAASPSVLRCRLVRVFALTSLGRLDEAARAASVLRADCAAREECWTRAYTDYQLALIALAQGDPATAGAHVRAMLAGKRRLGDSFGIALGLDLLAAAAAAEGDGTAAALISGAGETYWRSVGHSQRGMPELRDVRAACWATARAAVGDGLFEQAYGQGIQADPVSIVALAVEGRLPGGA</sequence>
<dbReference type="EMBL" id="CP029192">
    <property type="protein sequence ID" value="QES32517.1"/>
    <property type="molecule type" value="Genomic_DNA"/>
</dbReference>
<evidence type="ECO:0000259" key="1">
    <source>
        <dbReference type="Pfam" id="PF20703"/>
    </source>
</evidence>
<dbReference type="PANTHER" id="PTHR47691:SF3">
    <property type="entry name" value="HTH-TYPE TRANSCRIPTIONAL REGULATOR RV0890C-RELATED"/>
    <property type="match status" value="1"/>
</dbReference>
<proteinExistence type="predicted"/>
<dbReference type="InterPro" id="IPR049052">
    <property type="entry name" value="nSTAND1"/>
</dbReference>